<dbReference type="OrthoDB" id="5383291at2"/>
<dbReference type="Pfam" id="PF05175">
    <property type="entry name" value="MTS"/>
    <property type="match status" value="1"/>
</dbReference>
<dbReference type="Proteomes" id="UP000199679">
    <property type="component" value="Chromosome I"/>
</dbReference>
<keyword evidence="9" id="KW-1185">Reference proteome</keyword>
<dbReference type="CDD" id="cd02440">
    <property type="entry name" value="AdoMet_MTases"/>
    <property type="match status" value="1"/>
</dbReference>
<evidence type="ECO:0000256" key="6">
    <source>
        <dbReference type="HAMAP-Rule" id="MF_01872"/>
    </source>
</evidence>
<dbReference type="PROSITE" id="PS00092">
    <property type="entry name" value="N6_MTASE"/>
    <property type="match status" value="1"/>
</dbReference>
<dbReference type="GO" id="GO:0005737">
    <property type="term" value="C:cytoplasm"/>
    <property type="evidence" value="ECO:0007669"/>
    <property type="project" value="UniProtKB-SubCell"/>
</dbReference>
<evidence type="ECO:0000313" key="9">
    <source>
        <dbReference type="Proteomes" id="UP000199679"/>
    </source>
</evidence>
<dbReference type="InterPro" id="IPR050210">
    <property type="entry name" value="tRNA_Adenine-N(6)_MTase"/>
</dbReference>
<name>A0A1H1TY41_MUCMA</name>
<keyword evidence="1 6" id="KW-0963">Cytoplasm</keyword>
<dbReference type="SUPFAM" id="SSF53335">
    <property type="entry name" value="S-adenosyl-L-methionine-dependent methyltransferases"/>
    <property type="match status" value="1"/>
</dbReference>
<proteinExistence type="inferred from homology"/>
<dbReference type="InterPro" id="IPR002052">
    <property type="entry name" value="DNA_methylase_N6_adenine_CS"/>
</dbReference>
<dbReference type="HAMAP" id="MF_01872">
    <property type="entry name" value="tRNA_methyltr_YfiC"/>
    <property type="match status" value="1"/>
</dbReference>
<dbReference type="GO" id="GO:0008033">
    <property type="term" value="P:tRNA processing"/>
    <property type="evidence" value="ECO:0007669"/>
    <property type="project" value="UniProtKB-UniRule"/>
</dbReference>
<evidence type="ECO:0000256" key="2">
    <source>
        <dbReference type="ARBA" id="ARBA00022603"/>
    </source>
</evidence>
<dbReference type="InterPro" id="IPR029063">
    <property type="entry name" value="SAM-dependent_MTases_sf"/>
</dbReference>
<keyword evidence="5 6" id="KW-0819">tRNA processing</keyword>
<evidence type="ECO:0000256" key="1">
    <source>
        <dbReference type="ARBA" id="ARBA00022490"/>
    </source>
</evidence>
<reference evidence="8 9" key="1">
    <citation type="submission" date="2016-10" db="EMBL/GenBank/DDBJ databases">
        <authorList>
            <person name="de Groot N.N."/>
        </authorList>
    </citation>
    <scope>NUCLEOTIDE SEQUENCE [LARGE SCALE GENOMIC DNA]</scope>
    <source>
        <strain evidence="8 9">MP1X4</strain>
    </source>
</reference>
<sequence>MADIFRFKQFGVDQSGCAMKINTDGVLLGALAQAENPQSILDIGTGTGVIALMLAQRFTDAQIDAVEIDAIAAETAGNNFKNSPFVADRLTVFPVSFESFFEDHPEKKYDLIISNPPFHINSLESPKAKKTLAKHADGDFFEILIKYIAEHLTENGLCWLVLPLETSALVKALVQQYRLYLQKVIAIHSFEESAPHREVVRFGLNEISEVKSKMVIYEAVNKYSEEYKKLLHPYFIAF</sequence>
<dbReference type="InterPro" id="IPR022882">
    <property type="entry name" value="tRNA_adenine-N6_MeTrfase"/>
</dbReference>
<dbReference type="GO" id="GO:0016430">
    <property type="term" value="F:tRNA (adenine-N6)-methyltransferase activity"/>
    <property type="evidence" value="ECO:0007669"/>
    <property type="project" value="UniProtKB-UniRule"/>
</dbReference>
<dbReference type="PANTHER" id="PTHR47739:SF1">
    <property type="entry name" value="TRNA1(VAL) (ADENINE(37)-N6)-METHYLTRANSFERASE"/>
    <property type="match status" value="1"/>
</dbReference>
<dbReference type="STRING" id="652787.SAMN05216490_1547"/>
<dbReference type="InterPro" id="IPR007848">
    <property type="entry name" value="Small_mtfrase_dom"/>
</dbReference>
<dbReference type="RefSeq" id="WP_091370909.1">
    <property type="nucleotide sequence ID" value="NZ_LT629740.1"/>
</dbReference>
<dbReference type="EC" id="2.1.1.223" evidence="6"/>
<accession>A0A1H1TY41</accession>
<dbReference type="PANTHER" id="PTHR47739">
    <property type="entry name" value="TRNA1(VAL) (ADENINE(37)-N6)-METHYLTRANSFERASE"/>
    <property type="match status" value="1"/>
</dbReference>
<feature type="domain" description="Methyltransferase small" evidence="7">
    <location>
        <begin position="26"/>
        <end position="137"/>
    </location>
</feature>
<organism evidence="8 9">
    <name type="scientific">Mucilaginibacter mallensis</name>
    <dbReference type="NCBI Taxonomy" id="652787"/>
    <lineage>
        <taxon>Bacteria</taxon>
        <taxon>Pseudomonadati</taxon>
        <taxon>Bacteroidota</taxon>
        <taxon>Sphingobacteriia</taxon>
        <taxon>Sphingobacteriales</taxon>
        <taxon>Sphingobacteriaceae</taxon>
        <taxon>Mucilaginibacter</taxon>
    </lineage>
</organism>
<dbReference type="AlphaFoldDB" id="A0A1H1TY41"/>
<evidence type="ECO:0000313" key="8">
    <source>
        <dbReference type="EMBL" id="SDS65142.1"/>
    </source>
</evidence>
<evidence type="ECO:0000256" key="5">
    <source>
        <dbReference type="ARBA" id="ARBA00022694"/>
    </source>
</evidence>
<keyword evidence="4 6" id="KW-0949">S-adenosyl-L-methionine</keyword>
<protein>
    <recommendedName>
        <fullName evidence="6">tRNA1(Val) (adenine(37)-N6)-methyltransferase</fullName>
        <ecNumber evidence="6">2.1.1.223</ecNumber>
    </recommendedName>
    <alternativeName>
        <fullName evidence="6">tRNA m6A37 methyltransferase</fullName>
    </alternativeName>
</protein>
<keyword evidence="2 6" id="KW-0489">Methyltransferase</keyword>
<evidence type="ECO:0000256" key="4">
    <source>
        <dbReference type="ARBA" id="ARBA00022691"/>
    </source>
</evidence>
<comment type="function">
    <text evidence="6">Specifically methylates the adenine in position 37 of tRNA(1)(Val) (anticodon cmo5UAC).</text>
</comment>
<evidence type="ECO:0000259" key="7">
    <source>
        <dbReference type="Pfam" id="PF05175"/>
    </source>
</evidence>
<comment type="subcellular location">
    <subcellularLocation>
        <location evidence="6">Cytoplasm</location>
    </subcellularLocation>
</comment>
<dbReference type="GO" id="GO:0032259">
    <property type="term" value="P:methylation"/>
    <property type="evidence" value="ECO:0007669"/>
    <property type="project" value="UniProtKB-KW"/>
</dbReference>
<dbReference type="Gene3D" id="3.40.50.150">
    <property type="entry name" value="Vaccinia Virus protein VP39"/>
    <property type="match status" value="1"/>
</dbReference>
<comment type="catalytic activity">
    <reaction evidence="6">
        <text>adenosine(37) in tRNA1(Val) + S-adenosyl-L-methionine = N(6)-methyladenosine(37) in tRNA1(Val) + S-adenosyl-L-homocysteine + H(+)</text>
        <dbReference type="Rhea" id="RHEA:43160"/>
        <dbReference type="Rhea" id="RHEA-COMP:10369"/>
        <dbReference type="Rhea" id="RHEA-COMP:10370"/>
        <dbReference type="ChEBI" id="CHEBI:15378"/>
        <dbReference type="ChEBI" id="CHEBI:57856"/>
        <dbReference type="ChEBI" id="CHEBI:59789"/>
        <dbReference type="ChEBI" id="CHEBI:74411"/>
        <dbReference type="ChEBI" id="CHEBI:74449"/>
        <dbReference type="EC" id="2.1.1.223"/>
    </reaction>
</comment>
<dbReference type="EMBL" id="LT629740">
    <property type="protein sequence ID" value="SDS65142.1"/>
    <property type="molecule type" value="Genomic_DNA"/>
</dbReference>
<keyword evidence="3 6" id="KW-0808">Transferase</keyword>
<gene>
    <name evidence="8" type="ORF">SAMN05216490_1547</name>
</gene>
<dbReference type="PRINTS" id="PR00507">
    <property type="entry name" value="N12N6MTFRASE"/>
</dbReference>
<evidence type="ECO:0000256" key="3">
    <source>
        <dbReference type="ARBA" id="ARBA00022679"/>
    </source>
</evidence>
<comment type="similarity">
    <text evidence="6">Belongs to the methyltransferase superfamily. tRNA (adenine-N(6)-)-methyltransferase family.</text>
</comment>
<dbReference type="GO" id="GO:0003676">
    <property type="term" value="F:nucleic acid binding"/>
    <property type="evidence" value="ECO:0007669"/>
    <property type="project" value="InterPro"/>
</dbReference>